<evidence type="ECO:0000256" key="1">
    <source>
        <dbReference type="ARBA" id="ARBA00001974"/>
    </source>
</evidence>
<evidence type="ECO:0000256" key="4">
    <source>
        <dbReference type="ARBA" id="ARBA00023002"/>
    </source>
</evidence>
<reference evidence="7 8" key="1">
    <citation type="journal article" date="2012" name="Science">
        <title>The Paleozoic origin of enzymatic lignin decomposition reconstructed from 31 fungal genomes.</title>
        <authorList>
            <person name="Floudas D."/>
            <person name="Binder M."/>
            <person name="Riley R."/>
            <person name="Barry K."/>
            <person name="Blanchette R.A."/>
            <person name="Henrissat B."/>
            <person name="Martinez A.T."/>
            <person name="Otillar R."/>
            <person name="Spatafora J.W."/>
            <person name="Yadav J.S."/>
            <person name="Aerts A."/>
            <person name="Benoit I."/>
            <person name="Boyd A."/>
            <person name="Carlson A."/>
            <person name="Copeland A."/>
            <person name="Coutinho P.M."/>
            <person name="de Vries R.P."/>
            <person name="Ferreira P."/>
            <person name="Findley K."/>
            <person name="Foster B."/>
            <person name="Gaskell J."/>
            <person name="Glotzer D."/>
            <person name="Gorecki P."/>
            <person name="Heitman J."/>
            <person name="Hesse C."/>
            <person name="Hori C."/>
            <person name="Igarashi K."/>
            <person name="Jurgens J.A."/>
            <person name="Kallen N."/>
            <person name="Kersten P."/>
            <person name="Kohler A."/>
            <person name="Kuees U."/>
            <person name="Kumar T.K.A."/>
            <person name="Kuo A."/>
            <person name="LaButti K."/>
            <person name="Larrondo L.F."/>
            <person name="Lindquist E."/>
            <person name="Ling A."/>
            <person name="Lombard V."/>
            <person name="Lucas S."/>
            <person name="Lundell T."/>
            <person name="Martin R."/>
            <person name="McLaughlin D.J."/>
            <person name="Morgenstern I."/>
            <person name="Morin E."/>
            <person name="Murat C."/>
            <person name="Nagy L.G."/>
            <person name="Nolan M."/>
            <person name="Ohm R.A."/>
            <person name="Patyshakuliyeva A."/>
            <person name="Rokas A."/>
            <person name="Ruiz-Duenas F.J."/>
            <person name="Sabat G."/>
            <person name="Salamov A."/>
            <person name="Samejima M."/>
            <person name="Schmutz J."/>
            <person name="Slot J.C."/>
            <person name="St John F."/>
            <person name="Stenlid J."/>
            <person name="Sun H."/>
            <person name="Sun S."/>
            <person name="Syed K."/>
            <person name="Tsang A."/>
            <person name="Wiebenga A."/>
            <person name="Young D."/>
            <person name="Pisabarro A."/>
            <person name="Eastwood D.C."/>
            <person name="Martin F."/>
            <person name="Cullen D."/>
            <person name="Grigoriev I.V."/>
            <person name="Hibbett D.S."/>
        </authorList>
    </citation>
    <scope>NUCLEOTIDE SEQUENCE [LARGE SCALE GENOMIC DNA]</scope>
    <source>
        <strain evidence="7 8">MD-104</strain>
    </source>
</reference>
<evidence type="ECO:0000259" key="6">
    <source>
        <dbReference type="Pfam" id="PF01494"/>
    </source>
</evidence>
<protein>
    <submittedName>
        <fullName evidence="7">FAD/NAD(P)-binding domain-containing protein</fullName>
    </submittedName>
</protein>
<evidence type="ECO:0000313" key="7">
    <source>
        <dbReference type="EMBL" id="PCH36622.1"/>
    </source>
</evidence>
<dbReference type="PANTHER" id="PTHR43004:SF19">
    <property type="entry name" value="BINDING MONOOXYGENASE, PUTATIVE (JCVI)-RELATED"/>
    <property type="match status" value="1"/>
</dbReference>
<dbReference type="GO" id="GO:0016709">
    <property type="term" value="F:oxidoreductase activity, acting on paired donors, with incorporation or reduction of molecular oxygen, NAD(P)H as one donor, and incorporation of one atom of oxygen"/>
    <property type="evidence" value="ECO:0007669"/>
    <property type="project" value="UniProtKB-ARBA"/>
</dbReference>
<keyword evidence="4" id="KW-0560">Oxidoreductase</keyword>
<keyword evidence="2" id="KW-0285">Flavoprotein</keyword>
<dbReference type="SUPFAM" id="SSF51905">
    <property type="entry name" value="FAD/NAD(P)-binding domain"/>
    <property type="match status" value="1"/>
</dbReference>
<gene>
    <name evidence="7" type="ORF">WOLCODRAFT_167032</name>
</gene>
<feature type="signal peptide" evidence="5">
    <location>
        <begin position="1"/>
        <end position="21"/>
    </location>
</feature>
<evidence type="ECO:0000256" key="2">
    <source>
        <dbReference type="ARBA" id="ARBA00022630"/>
    </source>
</evidence>
<feature type="domain" description="FAD-binding" evidence="6">
    <location>
        <begin position="7"/>
        <end position="133"/>
    </location>
</feature>
<dbReference type="InterPro" id="IPR038220">
    <property type="entry name" value="PHOX_C_sf"/>
</dbReference>
<dbReference type="Gene3D" id="3.50.50.60">
    <property type="entry name" value="FAD/NAD(P)-binding domain"/>
    <property type="match status" value="2"/>
</dbReference>
<dbReference type="OrthoDB" id="2690153at2759"/>
<keyword evidence="5" id="KW-0732">Signal</keyword>
<dbReference type="Proteomes" id="UP000218811">
    <property type="component" value="Unassembled WGS sequence"/>
</dbReference>
<keyword evidence="3" id="KW-0274">FAD</keyword>
<sequence length="509" mass="55386">MSAPISPVLIVGAGPACLVLALTLQNNGIPRGVGIQPGTLDLYDFLGVLPDVLAKGTPMVAIRIYKLPGGTEPIKTVYVNSAEEPTAAIPYNNAEAILWSHLAQYNCHVELGTELRGFEQHPDHVLTHIVSKNGAVEEQESFTVLASQNWIFVQELAIVGETGLKGLEKGYMYTWGDHSSLRILLRATENEGGFSFGIVWNLDYLRVVMDREEFIRVIRQGTDRDDMEFGELKSNVRMIENLSEDRVFLAGGMEECDIYRVIKLAIDFTDAAHVHSPTGGQEMNSSAQDAVLQPRLEARTGRARLPPSLLSTYGKECLPVIAEMLKESTKLLEQRVAAQRDGSGSEAAWNAGDLMKQLTINCLWSSIVRDERMPAGEKSAVDPYGLMTAKGDPIRAGDRAPDAPGLVDANTGSADAISLFRVFVKVTEAYSRDIIHVVVIRSQDATDVVTAVGTAYMDLIDREGHAYKNYSVAAGRFTAVIVRPDGVVGGIVSGGKGLKGYFDTIKFSI</sequence>
<name>A0A2H3J310_WOLCO</name>
<evidence type="ECO:0000256" key="3">
    <source>
        <dbReference type="ARBA" id="ARBA00022827"/>
    </source>
</evidence>
<accession>A0A2H3J310</accession>
<dbReference type="GO" id="GO:0071949">
    <property type="term" value="F:FAD binding"/>
    <property type="evidence" value="ECO:0007669"/>
    <property type="project" value="InterPro"/>
</dbReference>
<comment type="cofactor">
    <cofactor evidence="1">
        <name>FAD</name>
        <dbReference type="ChEBI" id="CHEBI:57692"/>
    </cofactor>
</comment>
<proteinExistence type="predicted"/>
<dbReference type="EMBL" id="KB467887">
    <property type="protein sequence ID" value="PCH36622.1"/>
    <property type="molecule type" value="Genomic_DNA"/>
</dbReference>
<dbReference type="AlphaFoldDB" id="A0A2H3J310"/>
<feature type="chain" id="PRO_5013749521" evidence="5">
    <location>
        <begin position="22"/>
        <end position="509"/>
    </location>
</feature>
<dbReference type="PRINTS" id="PR00420">
    <property type="entry name" value="RNGMNOXGNASE"/>
</dbReference>
<dbReference type="InterPro" id="IPR036188">
    <property type="entry name" value="FAD/NAD-bd_sf"/>
</dbReference>
<dbReference type="InterPro" id="IPR002938">
    <property type="entry name" value="FAD-bd"/>
</dbReference>
<dbReference type="InterPro" id="IPR050641">
    <property type="entry name" value="RIFMO-like"/>
</dbReference>
<dbReference type="Pfam" id="PF01494">
    <property type="entry name" value="FAD_binding_3"/>
    <property type="match status" value="2"/>
</dbReference>
<feature type="domain" description="FAD-binding" evidence="6">
    <location>
        <begin position="270"/>
        <end position="327"/>
    </location>
</feature>
<dbReference type="STRING" id="742152.A0A2H3J310"/>
<dbReference type="PANTHER" id="PTHR43004">
    <property type="entry name" value="TRK SYSTEM POTASSIUM UPTAKE PROTEIN"/>
    <property type="match status" value="1"/>
</dbReference>
<organism evidence="7 8">
    <name type="scientific">Wolfiporia cocos (strain MD-104)</name>
    <name type="common">Brown rot fungus</name>
    <dbReference type="NCBI Taxonomy" id="742152"/>
    <lineage>
        <taxon>Eukaryota</taxon>
        <taxon>Fungi</taxon>
        <taxon>Dikarya</taxon>
        <taxon>Basidiomycota</taxon>
        <taxon>Agaricomycotina</taxon>
        <taxon>Agaricomycetes</taxon>
        <taxon>Polyporales</taxon>
        <taxon>Phaeolaceae</taxon>
        <taxon>Wolfiporia</taxon>
    </lineage>
</organism>
<keyword evidence="8" id="KW-1185">Reference proteome</keyword>
<evidence type="ECO:0000256" key="5">
    <source>
        <dbReference type="SAM" id="SignalP"/>
    </source>
</evidence>
<dbReference type="Gene3D" id="3.40.30.20">
    <property type="match status" value="1"/>
</dbReference>
<evidence type="ECO:0000313" key="8">
    <source>
        <dbReference type="Proteomes" id="UP000218811"/>
    </source>
</evidence>